<dbReference type="InterPro" id="IPR036894">
    <property type="entry name" value="YbaB-like_sf"/>
</dbReference>
<reference evidence="2" key="2">
    <citation type="submission" date="2020-09" db="EMBL/GenBank/DDBJ databases">
        <authorList>
            <person name="Sun Q."/>
            <person name="Zhou Y."/>
        </authorList>
    </citation>
    <scope>NUCLEOTIDE SEQUENCE</scope>
    <source>
        <strain evidence="2">CGMCC 1.12827</strain>
    </source>
</reference>
<dbReference type="Gene3D" id="3.30.1310.10">
    <property type="entry name" value="Nucleoid-associated protein YbaB-like domain"/>
    <property type="match status" value="1"/>
</dbReference>
<name>A0A916SZV5_9ACTN</name>
<feature type="region of interest" description="Disordered" evidence="1">
    <location>
        <begin position="1"/>
        <end position="28"/>
    </location>
</feature>
<dbReference type="Pfam" id="PF02575">
    <property type="entry name" value="YbaB_DNA_bd"/>
    <property type="match status" value="1"/>
</dbReference>
<gene>
    <name evidence="2" type="ORF">GCM10011489_06760</name>
</gene>
<dbReference type="InterPro" id="IPR004401">
    <property type="entry name" value="YbaB/EbfC"/>
</dbReference>
<evidence type="ECO:0008006" key="4">
    <source>
        <dbReference type="Google" id="ProtNLM"/>
    </source>
</evidence>
<protein>
    <recommendedName>
        <fullName evidence="4">YbaB/EbfC DNA-binding family protein</fullName>
    </recommendedName>
</protein>
<evidence type="ECO:0000256" key="1">
    <source>
        <dbReference type="SAM" id="MobiDB-lite"/>
    </source>
</evidence>
<feature type="compositionally biased region" description="Pro residues" evidence="1">
    <location>
        <begin position="12"/>
        <end position="26"/>
    </location>
</feature>
<proteinExistence type="predicted"/>
<evidence type="ECO:0000313" key="3">
    <source>
        <dbReference type="Proteomes" id="UP000621454"/>
    </source>
</evidence>
<evidence type="ECO:0000313" key="2">
    <source>
        <dbReference type="EMBL" id="GGB21241.1"/>
    </source>
</evidence>
<reference evidence="2" key="1">
    <citation type="journal article" date="2014" name="Int. J. Syst. Evol. Microbiol.">
        <title>Complete genome sequence of Corynebacterium casei LMG S-19264T (=DSM 44701T), isolated from a smear-ripened cheese.</title>
        <authorList>
            <consortium name="US DOE Joint Genome Institute (JGI-PGF)"/>
            <person name="Walter F."/>
            <person name="Albersmeier A."/>
            <person name="Kalinowski J."/>
            <person name="Ruckert C."/>
        </authorList>
    </citation>
    <scope>NUCLEOTIDE SEQUENCE</scope>
    <source>
        <strain evidence="2">CGMCC 1.12827</strain>
    </source>
</reference>
<organism evidence="2 3">
    <name type="scientific">Gordonia jinhuaensis</name>
    <dbReference type="NCBI Taxonomy" id="1517702"/>
    <lineage>
        <taxon>Bacteria</taxon>
        <taxon>Bacillati</taxon>
        <taxon>Actinomycetota</taxon>
        <taxon>Actinomycetes</taxon>
        <taxon>Mycobacteriales</taxon>
        <taxon>Gordoniaceae</taxon>
        <taxon>Gordonia</taxon>
    </lineage>
</organism>
<dbReference type="SUPFAM" id="SSF82607">
    <property type="entry name" value="YbaB-like"/>
    <property type="match status" value="1"/>
</dbReference>
<dbReference type="GO" id="GO:0003677">
    <property type="term" value="F:DNA binding"/>
    <property type="evidence" value="ECO:0007669"/>
    <property type="project" value="InterPro"/>
</dbReference>
<keyword evidence="3" id="KW-1185">Reference proteome</keyword>
<dbReference type="Proteomes" id="UP000621454">
    <property type="component" value="Unassembled WGS sequence"/>
</dbReference>
<comment type="caution">
    <text evidence="2">The sequence shown here is derived from an EMBL/GenBank/DDBJ whole genome shotgun (WGS) entry which is preliminary data.</text>
</comment>
<dbReference type="RefSeq" id="WP_188585168.1">
    <property type="nucleotide sequence ID" value="NZ_BMGC01000003.1"/>
</dbReference>
<accession>A0A916SZV5</accession>
<sequence>MDRDTTAARSGFPPPAPIPAEPPMPPDIGVTIDDLMAGARRALDAMQSATENIAGISASATSEGGEVSVTVSAIGEMTHLQISDAAMSLAPAQLAELVVSTAQVAAGEAFGAMGQQITELNERLHE</sequence>
<dbReference type="EMBL" id="BMGC01000003">
    <property type="protein sequence ID" value="GGB21241.1"/>
    <property type="molecule type" value="Genomic_DNA"/>
</dbReference>
<dbReference type="AlphaFoldDB" id="A0A916SZV5"/>